<organism evidence="9 10">
    <name type="scientific">Candidatus Woesebacteria bacterium GW2011_GWB1_38_8</name>
    <dbReference type="NCBI Taxonomy" id="1618570"/>
    <lineage>
        <taxon>Bacteria</taxon>
        <taxon>Candidatus Woeseibacteriota</taxon>
    </lineage>
</organism>
<evidence type="ECO:0000256" key="6">
    <source>
        <dbReference type="ARBA" id="ARBA00023004"/>
    </source>
</evidence>
<dbReference type="SUPFAM" id="SSF102114">
    <property type="entry name" value="Radical SAM enzymes"/>
    <property type="match status" value="1"/>
</dbReference>
<keyword evidence="2" id="KW-0004">4Fe-4S</keyword>
<evidence type="ECO:0000256" key="2">
    <source>
        <dbReference type="ARBA" id="ARBA00022485"/>
    </source>
</evidence>
<evidence type="ECO:0000256" key="4">
    <source>
        <dbReference type="ARBA" id="ARBA00022723"/>
    </source>
</evidence>
<protein>
    <submittedName>
        <fullName evidence="9">Radical SAM domain protein</fullName>
    </submittedName>
</protein>
<dbReference type="PROSITE" id="PS01305">
    <property type="entry name" value="MOAA_NIFB_PQQE"/>
    <property type="match status" value="1"/>
</dbReference>
<keyword evidence="3" id="KW-0949">S-adenosyl-L-methionine</keyword>
<name>A0A0G0L2V2_9BACT</name>
<proteinExistence type="predicted"/>
<evidence type="ECO:0000256" key="1">
    <source>
        <dbReference type="ARBA" id="ARBA00001966"/>
    </source>
</evidence>
<evidence type="ECO:0000259" key="8">
    <source>
        <dbReference type="PROSITE" id="PS51918"/>
    </source>
</evidence>
<reference evidence="9 10" key="1">
    <citation type="journal article" date="2015" name="Nature">
        <title>rRNA introns, odd ribosomes, and small enigmatic genomes across a large radiation of phyla.</title>
        <authorList>
            <person name="Brown C.T."/>
            <person name="Hug L.A."/>
            <person name="Thomas B.C."/>
            <person name="Sharon I."/>
            <person name="Castelle C.J."/>
            <person name="Singh A."/>
            <person name="Wilkins M.J."/>
            <person name="Williams K.H."/>
            <person name="Banfield J.F."/>
        </authorList>
    </citation>
    <scope>NUCLEOTIDE SEQUENCE [LARGE SCALE GENOMIC DNA]</scope>
</reference>
<dbReference type="Gene3D" id="3.20.20.70">
    <property type="entry name" value="Aldolase class I"/>
    <property type="match status" value="1"/>
</dbReference>
<dbReference type="InterPro" id="IPR013785">
    <property type="entry name" value="Aldolase_TIM"/>
</dbReference>
<dbReference type="EMBL" id="LBVL01000001">
    <property type="protein sequence ID" value="KKQ86298.1"/>
    <property type="molecule type" value="Genomic_DNA"/>
</dbReference>
<dbReference type="GO" id="GO:0051539">
    <property type="term" value="F:4 iron, 4 sulfur cluster binding"/>
    <property type="evidence" value="ECO:0007669"/>
    <property type="project" value="UniProtKB-KW"/>
</dbReference>
<gene>
    <name evidence="9" type="ORF">UT08_C0001G0164</name>
</gene>
<sequence length="353" mass="40764">MSRNLEVEREKIRDDGEFTLRYDSMDRLVTVEGIPSGEFEPTELRFPIRVVTEITSLCNMRCRYCSQYNNESGPKLKLEDVHDIIEQVNTGKAFELALRGAEATLHPDFNEIWDHAAAQDFTSATLITNGLKLDEQKALNLLQNIRSKLIVSLDGPDEVNSHFRDPRQYKKVMKWLIPVLHARGDQIVILSTVYKDNLPYLPEFCDYLSQLGLRHHHFSLLKRIGNIPFIEQEFATAEQIKHFVQTLNGISERNPNYLPIINSPVEREQNSSQGILTQVPIPKFTEYYCGAGIKIMADGKIGISQIIYFDEAFRLGKVGESLQNLWDRSHEIRRQHSQLARERYQYLLGFESH</sequence>
<dbReference type="AlphaFoldDB" id="A0A0G0L2V2"/>
<dbReference type="PROSITE" id="PS51918">
    <property type="entry name" value="RADICAL_SAM"/>
    <property type="match status" value="1"/>
</dbReference>
<dbReference type="SFLD" id="SFLDG01067">
    <property type="entry name" value="SPASM/twitch_domain_containing"/>
    <property type="match status" value="1"/>
</dbReference>
<dbReference type="InterPro" id="IPR058240">
    <property type="entry name" value="rSAM_sf"/>
</dbReference>
<dbReference type="STRING" id="1618570.UT08_C0001G0164"/>
<evidence type="ECO:0000313" key="10">
    <source>
        <dbReference type="Proteomes" id="UP000034081"/>
    </source>
</evidence>
<dbReference type="PANTHER" id="PTHR11228:SF7">
    <property type="entry name" value="PQQA PEPTIDE CYCLASE"/>
    <property type="match status" value="1"/>
</dbReference>
<dbReference type="Proteomes" id="UP000034081">
    <property type="component" value="Unassembled WGS sequence"/>
</dbReference>
<keyword evidence="5" id="KW-0560">Oxidoreductase</keyword>
<keyword evidence="7" id="KW-0411">Iron-sulfur</keyword>
<dbReference type="CDD" id="cd01335">
    <property type="entry name" value="Radical_SAM"/>
    <property type="match status" value="1"/>
</dbReference>
<dbReference type="GO" id="GO:0046872">
    <property type="term" value="F:metal ion binding"/>
    <property type="evidence" value="ECO:0007669"/>
    <property type="project" value="UniProtKB-KW"/>
</dbReference>
<dbReference type="SFLD" id="SFLDS00029">
    <property type="entry name" value="Radical_SAM"/>
    <property type="match status" value="1"/>
</dbReference>
<keyword evidence="4" id="KW-0479">Metal-binding</keyword>
<evidence type="ECO:0000256" key="3">
    <source>
        <dbReference type="ARBA" id="ARBA00022691"/>
    </source>
</evidence>
<keyword evidence="6" id="KW-0408">Iron</keyword>
<dbReference type="GO" id="GO:0016491">
    <property type="term" value="F:oxidoreductase activity"/>
    <property type="evidence" value="ECO:0007669"/>
    <property type="project" value="UniProtKB-KW"/>
</dbReference>
<dbReference type="Pfam" id="PF04055">
    <property type="entry name" value="Radical_SAM"/>
    <property type="match status" value="1"/>
</dbReference>
<evidence type="ECO:0000313" key="9">
    <source>
        <dbReference type="EMBL" id="KKQ86298.1"/>
    </source>
</evidence>
<dbReference type="PANTHER" id="PTHR11228">
    <property type="entry name" value="RADICAL SAM DOMAIN PROTEIN"/>
    <property type="match status" value="1"/>
</dbReference>
<dbReference type="InterPro" id="IPR050377">
    <property type="entry name" value="Radical_SAM_PqqE_MftC-like"/>
</dbReference>
<comment type="cofactor">
    <cofactor evidence="1">
        <name>[4Fe-4S] cluster</name>
        <dbReference type="ChEBI" id="CHEBI:49883"/>
    </cofactor>
</comment>
<dbReference type="InterPro" id="IPR000385">
    <property type="entry name" value="MoaA_NifB_PqqE_Fe-S-bd_CS"/>
</dbReference>
<feature type="domain" description="Radical SAM core" evidence="8">
    <location>
        <begin position="44"/>
        <end position="253"/>
    </location>
</feature>
<comment type="caution">
    <text evidence="9">The sequence shown here is derived from an EMBL/GenBank/DDBJ whole genome shotgun (WGS) entry which is preliminary data.</text>
</comment>
<dbReference type="InterPro" id="IPR007197">
    <property type="entry name" value="rSAM"/>
</dbReference>
<evidence type="ECO:0000256" key="7">
    <source>
        <dbReference type="ARBA" id="ARBA00023014"/>
    </source>
</evidence>
<accession>A0A0G0L2V2</accession>
<evidence type="ECO:0000256" key="5">
    <source>
        <dbReference type="ARBA" id="ARBA00023002"/>
    </source>
</evidence>